<dbReference type="AlphaFoldDB" id="A0ABD3A0C0"/>
<dbReference type="Gene3D" id="2.120.10.80">
    <property type="entry name" value="Kelch-type beta propeller"/>
    <property type="match status" value="1"/>
</dbReference>
<protein>
    <recommendedName>
        <fullName evidence="1">DCD domain-containing protein</fullName>
    </recommendedName>
</protein>
<dbReference type="SUPFAM" id="SSF117281">
    <property type="entry name" value="Kelch motif"/>
    <property type="match status" value="1"/>
</dbReference>
<dbReference type="SMART" id="SM00767">
    <property type="entry name" value="DCD"/>
    <property type="match status" value="1"/>
</dbReference>
<dbReference type="InterPro" id="IPR044832">
    <property type="entry name" value="NRP-like"/>
</dbReference>
<keyword evidence="3" id="KW-1185">Reference proteome</keyword>
<organism evidence="2 3">
    <name type="scientific">Cinchona calisaya</name>
    <dbReference type="NCBI Taxonomy" id="153742"/>
    <lineage>
        <taxon>Eukaryota</taxon>
        <taxon>Viridiplantae</taxon>
        <taxon>Streptophyta</taxon>
        <taxon>Embryophyta</taxon>
        <taxon>Tracheophyta</taxon>
        <taxon>Spermatophyta</taxon>
        <taxon>Magnoliopsida</taxon>
        <taxon>eudicotyledons</taxon>
        <taxon>Gunneridae</taxon>
        <taxon>Pentapetalae</taxon>
        <taxon>asterids</taxon>
        <taxon>lamiids</taxon>
        <taxon>Gentianales</taxon>
        <taxon>Rubiaceae</taxon>
        <taxon>Cinchonoideae</taxon>
        <taxon>Cinchoneae</taxon>
        <taxon>Cinchona</taxon>
    </lineage>
</organism>
<dbReference type="InterPro" id="IPR006652">
    <property type="entry name" value="Kelch_1"/>
</dbReference>
<sequence>MGAGRKTQTLTLKEKTQPKWTVNGSVSARHLSKSDLGAVIFGCKHKTIKECKLKQLFGLPAPHFSYVKNVTPGLTLFLFNYSDRKLHGIYEAASPGRLNINPYGWTVDGTERTPYPAQVQVRVRKQCRPLLEEEFAPIIADNYYEPALFWFELDRTQTSKLMDLFSSSPSMLPAITPCLPNSAAWSTIFNSLPTSDANDVRDEVKASVNNLGDMGTELETWETSTNPKGESGCSYASVLSSKNTSLPQKPWISLFKASSASGRLQKVETLNTQASKVLPVSDNLNKEWESSCVSSSMHREDEHFEACSDEWDAESYEEPVDLKSSSMDYPILENITDPLSLSSSNEFLPIVDGREESGCVKSMASQLHLQQPHEPNTEWEMPFVTNVLGGDGRPLEASMDNDGKNIHNGEERYVKDSVENHDRPQPLLSVGKYAEQIAPSVACTANELRSSDFLSVVVRLMREIGDLKVSQSKQNLKISSLEKELIESNLEILQLRNQYTTFSYRPTSSSSGQIEEVDFEAFKPCPDFDNSIIIVGGYDASTWLSDLSLYSPTHDLIKSLGSMTFLRSYTSAAKLNGELYLFGGVNGDIWYDTVESYNLTHNDWVTRPSLNQKKGSLAGVSLFGKLFAIGGGNGVECFSEVEMFDMNIGKWIFTQSMQQKRFAPAVAEINGALYVVGGYNGADYLKSVERFDPREPKWTGLGSMSTKRGCHSLIALNEKLYALGGYDGERMVSTVEVFDPRVCSWMMGESMKDARGYAGAVVIGEKIYAIGGLKDSEEILETVECYKEGYGWQVTNLKAMGKRCFFSALVL</sequence>
<comment type="caution">
    <text evidence="2">The sequence shown here is derived from an EMBL/GenBank/DDBJ whole genome shotgun (WGS) entry which is preliminary data.</text>
</comment>
<proteinExistence type="predicted"/>
<dbReference type="Proteomes" id="UP001630127">
    <property type="component" value="Unassembled WGS sequence"/>
</dbReference>
<reference evidence="2 3" key="1">
    <citation type="submission" date="2024-11" db="EMBL/GenBank/DDBJ databases">
        <title>A near-complete genome assembly of Cinchona calisaya.</title>
        <authorList>
            <person name="Lian D.C."/>
            <person name="Zhao X.W."/>
            <person name="Wei L."/>
        </authorList>
    </citation>
    <scope>NUCLEOTIDE SEQUENCE [LARGE SCALE GENOMIC DNA]</scope>
    <source>
        <tissue evidence="2">Nenye</tissue>
    </source>
</reference>
<evidence type="ECO:0000313" key="2">
    <source>
        <dbReference type="EMBL" id="KAL3524020.1"/>
    </source>
</evidence>
<dbReference type="EMBL" id="JBJUIK010000007">
    <property type="protein sequence ID" value="KAL3524020.1"/>
    <property type="molecule type" value="Genomic_DNA"/>
</dbReference>
<accession>A0ABD3A0C0</accession>
<feature type="domain" description="DCD" evidence="1">
    <location>
        <begin position="34"/>
        <end position="167"/>
    </location>
</feature>
<name>A0ABD3A0C0_9GENT</name>
<dbReference type="PANTHER" id="PTHR46034:SF23">
    <property type="entry name" value="DCD (DEVELOPMENT AND CELL DEATH) DOMAIN PROTEIN"/>
    <property type="match status" value="1"/>
</dbReference>
<dbReference type="SMART" id="SM00612">
    <property type="entry name" value="Kelch"/>
    <property type="match status" value="6"/>
</dbReference>
<evidence type="ECO:0000313" key="3">
    <source>
        <dbReference type="Proteomes" id="UP001630127"/>
    </source>
</evidence>
<dbReference type="Pfam" id="PF01344">
    <property type="entry name" value="Kelch_1"/>
    <property type="match status" value="5"/>
</dbReference>
<dbReference type="PROSITE" id="PS51222">
    <property type="entry name" value="DCD"/>
    <property type="match status" value="1"/>
</dbReference>
<dbReference type="InterPro" id="IPR013989">
    <property type="entry name" value="Dev_and_cell_death_domain"/>
</dbReference>
<evidence type="ECO:0000259" key="1">
    <source>
        <dbReference type="PROSITE" id="PS51222"/>
    </source>
</evidence>
<dbReference type="PANTHER" id="PTHR46034">
    <property type="match status" value="1"/>
</dbReference>
<gene>
    <name evidence="2" type="ORF">ACH5RR_016854</name>
</gene>
<dbReference type="Pfam" id="PF10539">
    <property type="entry name" value="Dev_Cell_Death"/>
    <property type="match status" value="1"/>
</dbReference>
<dbReference type="InterPro" id="IPR015915">
    <property type="entry name" value="Kelch-typ_b-propeller"/>
</dbReference>